<dbReference type="GO" id="GO:0008270">
    <property type="term" value="F:zinc ion binding"/>
    <property type="evidence" value="ECO:0007669"/>
    <property type="project" value="UniProtKB-KW"/>
</dbReference>
<evidence type="ECO:0000256" key="2">
    <source>
        <dbReference type="ARBA" id="ARBA00022771"/>
    </source>
</evidence>
<evidence type="ECO:0008006" key="6">
    <source>
        <dbReference type="Google" id="ProtNLM"/>
    </source>
</evidence>
<sequence>MPSSKVYLTYKRKLPSIRTGITHKNACHGSLFEGQSDTSMTAPDNNDAQSDPYVSEYQQTNASIFPGCVTCGVRGNLLQCKDCNQSYHHQCLERSLKVASADVKLMTASSCKSPAMENPAEKTSWKDTMAAPYLDSSFNNKLHHTQVGSCSVLSVASKLIPRSTGINNGNSLDLISSKSSTERSCISASDVGSCLSRVPNLKGTDLLFKDKTVESPGDFLEQTRLNTPLITFSRRCKRRKANNGADVKSSFIEDKICSSFTKSSIAAADAVSLKVCVEDNSINAEIKDVDSADMHVGSALEAKPLICERELSRGSERTSKNGLHISGQGHISKVTMDTEEAPLDNGLQISINDAAKDLCEAIVVDTELENTNYQDDFETLSNCEKATIVPNYAEEGRRPCLDLSTTPDSRGTLDCNVDFDLCCQKEPVLAPSESLRDSMDSTSRSRAAVLDQKSCPELVENMNERNEEALPDHPTKAFSDASNSVEEAGSNLKDNGEACPRSYMDNESGNKCLQAKIRSSSHLATTNSGITTSMVLEESKSFNSGSKTSCASLLDLGLSLPTESDMGNCSKKCSLKSPMWNFDCKIRDFFQDAVHQSSSNQATSLLRHKLMLDSIVSRASALNAKGCFQDKFKSYTTLWLEEELDSLWIGVRRHGRDNWHAMLRDPRLHFSSWRTARDLAEQWEEEQAKLLNGHCSQFNSPLTQDISLDHTGGFLYPKVGIWRGNTVEETRLSLGDVYAHRTGSFSKKRRFKFSGVENDTEQIHRPATYRRTAMSSDFQGEIYAKGSYDLGCRTLPRCDPLVINNPFTSVASKGNLPHWLREAVYTPPRPMDATLPPAFSSIAHSGTKRVPYPDPSELHFNGSELGRVRVSELKPSYGAHRTNGSLGVRHGKTEVSRVSMRPVNKPDNLIIIDSDASSEETISDDHSARP</sequence>
<proteinExistence type="predicted"/>
<keyword evidence="3" id="KW-0862">Zinc</keyword>
<dbReference type="InterPro" id="IPR009057">
    <property type="entry name" value="Homeodomain-like_sf"/>
</dbReference>
<reference evidence="5" key="1">
    <citation type="journal article" date="2010" name="Nat. Biotechnol.">
        <title>Draft genome sequence of the oilseed species Ricinus communis.</title>
        <authorList>
            <person name="Chan A.P."/>
            <person name="Crabtree J."/>
            <person name="Zhao Q."/>
            <person name="Lorenzi H."/>
            <person name="Orvis J."/>
            <person name="Puiu D."/>
            <person name="Melake-Berhan A."/>
            <person name="Jones K.M."/>
            <person name="Redman J."/>
            <person name="Chen G."/>
            <person name="Cahoon E.B."/>
            <person name="Gedil M."/>
            <person name="Stanke M."/>
            <person name="Haas B.J."/>
            <person name="Wortman J.R."/>
            <person name="Fraser-Liggett C.M."/>
            <person name="Ravel J."/>
            <person name="Rabinowicz P.D."/>
        </authorList>
    </citation>
    <scope>NUCLEOTIDE SEQUENCE [LARGE SCALE GENOMIC DNA]</scope>
    <source>
        <strain evidence="5">cv. Hale</strain>
    </source>
</reference>
<evidence type="ECO:0000256" key="1">
    <source>
        <dbReference type="ARBA" id="ARBA00022723"/>
    </source>
</evidence>
<evidence type="ECO:0000256" key="3">
    <source>
        <dbReference type="ARBA" id="ARBA00022833"/>
    </source>
</evidence>
<dbReference type="Gene3D" id="3.30.40.10">
    <property type="entry name" value="Zinc/RING finger domain, C3HC4 (zinc finger)"/>
    <property type="match status" value="1"/>
</dbReference>
<keyword evidence="5" id="KW-1185">Reference proteome</keyword>
<dbReference type="InterPro" id="IPR013083">
    <property type="entry name" value="Znf_RING/FYVE/PHD"/>
</dbReference>
<dbReference type="Proteomes" id="UP000008311">
    <property type="component" value="Unassembled WGS sequence"/>
</dbReference>
<dbReference type="STRING" id="3988.B9RFT8"/>
<dbReference type="CDD" id="cd11660">
    <property type="entry name" value="SANT_TRF"/>
    <property type="match status" value="1"/>
</dbReference>
<dbReference type="InterPro" id="IPR011011">
    <property type="entry name" value="Znf_FYVE_PHD"/>
</dbReference>
<keyword evidence="1" id="KW-0479">Metal-binding</keyword>
<gene>
    <name evidence="4" type="ORF">RCOM_1437240</name>
</gene>
<name>B9RFT8_RICCO</name>
<dbReference type="eggNOG" id="KOG0383">
    <property type="taxonomic scope" value="Eukaryota"/>
</dbReference>
<dbReference type="GO" id="GO:0005634">
    <property type="term" value="C:nucleus"/>
    <property type="evidence" value="ECO:0000318"/>
    <property type="project" value="GO_Central"/>
</dbReference>
<dbReference type="GO" id="GO:0000785">
    <property type="term" value="C:chromatin"/>
    <property type="evidence" value="ECO:0000318"/>
    <property type="project" value="GO_Central"/>
</dbReference>
<evidence type="ECO:0000313" key="4">
    <source>
        <dbReference type="EMBL" id="EEF50059.1"/>
    </source>
</evidence>
<dbReference type="GO" id="GO:0003682">
    <property type="term" value="F:chromatin binding"/>
    <property type="evidence" value="ECO:0000318"/>
    <property type="project" value="GO_Central"/>
</dbReference>
<dbReference type="SUPFAM" id="SSF46689">
    <property type="entry name" value="Homeodomain-like"/>
    <property type="match status" value="1"/>
</dbReference>
<protein>
    <recommendedName>
        <fullName evidence="6">DNA binding protein</fullName>
    </recommendedName>
</protein>
<dbReference type="Gene3D" id="1.10.10.60">
    <property type="entry name" value="Homeodomain-like"/>
    <property type="match status" value="1"/>
</dbReference>
<dbReference type="InParanoid" id="B9RFT8"/>
<dbReference type="GO" id="GO:0140658">
    <property type="term" value="F:ATP-dependent chromatin remodeler activity"/>
    <property type="evidence" value="ECO:0000318"/>
    <property type="project" value="GO_Central"/>
</dbReference>
<accession>B9RFT8</accession>
<dbReference type="EMBL" id="EQ973777">
    <property type="protein sequence ID" value="EEF50059.1"/>
    <property type="molecule type" value="Genomic_DNA"/>
</dbReference>
<dbReference type="GO" id="GO:0003677">
    <property type="term" value="F:DNA binding"/>
    <property type="evidence" value="ECO:0000318"/>
    <property type="project" value="GO_Central"/>
</dbReference>
<dbReference type="AlphaFoldDB" id="B9RFT8"/>
<dbReference type="SUPFAM" id="SSF57903">
    <property type="entry name" value="FYVE/PHD zinc finger"/>
    <property type="match status" value="1"/>
</dbReference>
<evidence type="ECO:0000313" key="5">
    <source>
        <dbReference type="Proteomes" id="UP000008311"/>
    </source>
</evidence>
<dbReference type="GO" id="GO:0016887">
    <property type="term" value="F:ATP hydrolysis activity"/>
    <property type="evidence" value="ECO:0000318"/>
    <property type="project" value="GO_Central"/>
</dbReference>
<dbReference type="GO" id="GO:0042393">
    <property type="term" value="F:histone binding"/>
    <property type="evidence" value="ECO:0000318"/>
    <property type="project" value="GO_Central"/>
</dbReference>
<organism evidence="4 5">
    <name type="scientific">Ricinus communis</name>
    <name type="common">Castor bean</name>
    <dbReference type="NCBI Taxonomy" id="3988"/>
    <lineage>
        <taxon>Eukaryota</taxon>
        <taxon>Viridiplantae</taxon>
        <taxon>Streptophyta</taxon>
        <taxon>Embryophyta</taxon>
        <taxon>Tracheophyta</taxon>
        <taxon>Spermatophyta</taxon>
        <taxon>Magnoliopsida</taxon>
        <taxon>eudicotyledons</taxon>
        <taxon>Gunneridae</taxon>
        <taxon>Pentapetalae</taxon>
        <taxon>rosids</taxon>
        <taxon>fabids</taxon>
        <taxon>Malpighiales</taxon>
        <taxon>Euphorbiaceae</taxon>
        <taxon>Acalyphoideae</taxon>
        <taxon>Acalypheae</taxon>
        <taxon>Ricinus</taxon>
    </lineage>
</organism>
<dbReference type="GO" id="GO:0034728">
    <property type="term" value="P:nucleosome organization"/>
    <property type="evidence" value="ECO:0000318"/>
    <property type="project" value="GO_Central"/>
</dbReference>
<keyword evidence="2" id="KW-0863">Zinc-finger</keyword>